<dbReference type="Pfam" id="PF02633">
    <property type="entry name" value="Creatininase"/>
    <property type="match status" value="1"/>
</dbReference>
<comment type="catalytic activity">
    <reaction evidence="6">
        <text>2-amino-5-formylamino-6-(5-phospho-D-ribosylamino)pyrimidin-4(3H)-one + H2O = 2,5-diamino-6-(1-D-ribosylamino)pyrimidin-4(3H)-one 5'-phosphate + formate + H(+)</text>
        <dbReference type="Rhea" id="RHEA:27282"/>
        <dbReference type="ChEBI" id="CHEBI:15377"/>
        <dbReference type="ChEBI" id="CHEBI:15378"/>
        <dbReference type="ChEBI" id="CHEBI:15740"/>
        <dbReference type="ChEBI" id="CHEBI:57258"/>
        <dbReference type="ChEBI" id="CHEBI:59545"/>
        <dbReference type="EC" id="3.5.1.102"/>
    </reaction>
</comment>
<dbReference type="InterPro" id="IPR024901">
    <property type="entry name" value="FAPy_deformylase"/>
</dbReference>
<gene>
    <name evidence="6" type="primary">arfB</name>
    <name evidence="7" type="ordered locus">Metok_1397</name>
</gene>
<evidence type="ECO:0000256" key="5">
    <source>
        <dbReference type="ARBA" id="ARBA00023004"/>
    </source>
</evidence>
<dbReference type="Gene3D" id="3.40.50.10310">
    <property type="entry name" value="Creatininase"/>
    <property type="match status" value="1"/>
</dbReference>
<feature type="binding site" evidence="6">
    <location>
        <position position="28"/>
    </location>
    <ligand>
        <name>Fe cation</name>
        <dbReference type="ChEBI" id="CHEBI:24875"/>
        <label>1</label>
    </ligand>
</feature>
<accession>F8ALT8</accession>
<dbReference type="eggNOG" id="arCOG04536">
    <property type="taxonomic scope" value="Archaea"/>
</dbReference>
<comment type="cofactor">
    <cofactor evidence="6">
        <name>Fe(2+)</name>
        <dbReference type="ChEBI" id="CHEBI:29033"/>
    </cofactor>
    <cofactor evidence="6">
        <name>Zn(2+)</name>
        <dbReference type="ChEBI" id="CHEBI:29105"/>
    </cofactor>
    <text evidence="6">Requires an additional second metal ion that could be Fe(2+) or Zn(2+).</text>
</comment>
<comment type="function">
    <text evidence="6">Catalyzes the hydrolysis of the formamide of 2-amino-5-formylamino-6-ribosylamino-4(3H)-pyrimidinone 5'-monophosphate (FAPy) to form 2,5-diamino-6-ribosylamino-4(3H)-pyrimidinone 5'-phosphate (APy).</text>
</comment>
<dbReference type="GO" id="GO:0043729">
    <property type="term" value="F:2-amino-5-formylamino-6-(5-phosphoribosylamino)pyrimidin-4(3H)-one formate-lyase activity"/>
    <property type="evidence" value="ECO:0007669"/>
    <property type="project" value="UniProtKB-EC"/>
</dbReference>
<dbReference type="GO" id="GO:0008198">
    <property type="term" value="F:ferrous iron binding"/>
    <property type="evidence" value="ECO:0007669"/>
    <property type="project" value="UniProtKB-UniRule"/>
</dbReference>
<name>F8ALT8_METOI</name>
<keyword evidence="3 6" id="KW-0378">Hydrolase</keyword>
<dbReference type="HAMAP" id="MF_02116">
    <property type="entry name" value="FAPy_deform"/>
    <property type="match status" value="1"/>
</dbReference>
<comment type="similarity">
    <text evidence="6">Belongs to the creatininase superfamily. FAPy deformylase family.</text>
</comment>
<dbReference type="NCBIfam" id="NF033501">
    <property type="entry name" value="ArfB_arch_rifla"/>
    <property type="match status" value="1"/>
</dbReference>
<keyword evidence="4 6" id="KW-0862">Zinc</keyword>
<comment type="pathway">
    <text evidence="6">Cofactor biosynthesis; coenzyme F420 biosynthesis.</text>
</comment>
<keyword evidence="8" id="KW-1185">Reference proteome</keyword>
<evidence type="ECO:0000313" key="8">
    <source>
        <dbReference type="Proteomes" id="UP000009296"/>
    </source>
</evidence>
<dbReference type="UniPathway" id="UPA00275"/>
<sequence length="227" mass="25338">MQLRLNSGNILNKNVHEVGIIALGSFLENHGSILPIDTDAKIASYISLNVAILTGAKFLGVVLPSTEYDYVKHGIHNKPEEVIEYLKYIINEGKKLGVKKFLIINCHGGNTLISNLLNDLENQYSVRIILKNITFTHAATEELSVGSVIGIADEAENRLKEHDFNKYPEIGMVGLKEAREQNKYIDEEAKFVEKHGVKIDRGLGEKILKKAISECVEIVKELSNDKK</sequence>
<keyword evidence="5 6" id="KW-0408">Iron</keyword>
<dbReference type="KEGG" id="mok:Metok_1397"/>
<dbReference type="SUPFAM" id="SSF102215">
    <property type="entry name" value="Creatininase"/>
    <property type="match status" value="1"/>
</dbReference>
<evidence type="ECO:0000256" key="6">
    <source>
        <dbReference type="HAMAP-Rule" id="MF_02116"/>
    </source>
</evidence>
<evidence type="ECO:0000256" key="2">
    <source>
        <dbReference type="ARBA" id="ARBA00022723"/>
    </source>
</evidence>
<comment type="cofactor">
    <cofactor evidence="1">
        <name>Zn(2+)</name>
        <dbReference type="ChEBI" id="CHEBI:29105"/>
    </cofactor>
</comment>
<dbReference type="OrthoDB" id="46121at2157"/>
<dbReference type="RefSeq" id="WP_013867544.1">
    <property type="nucleotide sequence ID" value="NC_015636.1"/>
</dbReference>
<dbReference type="HOGENOM" id="CLU_1192640_0_0_2"/>
<dbReference type="AlphaFoldDB" id="F8ALT8"/>
<reference evidence="7" key="1">
    <citation type="submission" date="2011-05" db="EMBL/GenBank/DDBJ databases">
        <title>Complete sequence of chromosome of Methanothermococcus okinawensis IH1.</title>
        <authorList>
            <consortium name="US DOE Joint Genome Institute"/>
            <person name="Lucas S."/>
            <person name="Han J."/>
            <person name="Lapidus A."/>
            <person name="Cheng J.-F."/>
            <person name="Goodwin L."/>
            <person name="Pitluck S."/>
            <person name="Peters L."/>
            <person name="Mikhailova N."/>
            <person name="Held B."/>
            <person name="Han C."/>
            <person name="Tapia R."/>
            <person name="Land M."/>
            <person name="Hauser L."/>
            <person name="Kyrpides N."/>
            <person name="Ivanova N."/>
            <person name="Pagani I."/>
            <person name="Sieprawska-Lupa M."/>
            <person name="Takai K."/>
            <person name="Miyazaki J."/>
            <person name="Whitman W."/>
            <person name="Woyke T."/>
        </authorList>
    </citation>
    <scope>NUCLEOTIDE SEQUENCE</scope>
    <source>
        <strain evidence="7">IH1</strain>
    </source>
</reference>
<dbReference type="EC" id="3.5.1.102" evidence="6"/>
<dbReference type="PANTHER" id="PTHR35005">
    <property type="entry name" value="3-DEHYDRO-SCYLLO-INOSOSE HYDROLASE"/>
    <property type="match status" value="1"/>
</dbReference>
<dbReference type="GO" id="GO:0052645">
    <property type="term" value="P:F420-0 metabolic process"/>
    <property type="evidence" value="ECO:0007669"/>
    <property type="project" value="UniProtKB-UniRule"/>
</dbReference>
<dbReference type="GeneID" id="10773554"/>
<feature type="binding site" evidence="6">
    <location>
        <position position="30"/>
    </location>
    <ligand>
        <name>Fe cation</name>
        <dbReference type="ChEBI" id="CHEBI:24875"/>
        <label>2</label>
    </ligand>
</feature>
<comment type="pathway">
    <text evidence="6">Cofactor biosynthesis; riboflavin biosynthesis.</text>
</comment>
<feature type="binding site" evidence="6">
    <location>
        <position position="107"/>
    </location>
    <ligand>
        <name>Fe cation</name>
        <dbReference type="ChEBI" id="CHEBI:24875"/>
        <label>1</label>
    </ligand>
</feature>
<protein>
    <recommendedName>
        <fullName evidence="6">2-amino-5-formylamino-6-ribosylaminopyrimidin-4(3H)-one 5'-monophosphate deformylase</fullName>
        <shortName evidence="6">FAPy deformylase</shortName>
        <ecNumber evidence="6">3.5.1.102</ecNumber>
    </recommendedName>
    <alternativeName>
        <fullName evidence="6">Formamide hydrolase</fullName>
    </alternativeName>
</protein>
<comment type="cofactor">
    <cofactor evidence="6">
        <name>Fe(2+)</name>
        <dbReference type="ChEBI" id="CHEBI:29033"/>
    </cofactor>
    <text evidence="6">Requires one Fe(2+) ion for activity.</text>
</comment>
<feature type="binding site" evidence="6">
    <location>
        <position position="39"/>
    </location>
    <ligand>
        <name>Fe cation</name>
        <dbReference type="ChEBI" id="CHEBI:24875"/>
        <label>1</label>
    </ligand>
</feature>
<keyword evidence="2 6" id="KW-0479">Metal-binding</keyword>
<dbReference type="InterPro" id="IPR024087">
    <property type="entry name" value="Creatininase-like_sf"/>
</dbReference>
<proteinExistence type="inferred from homology"/>
<comment type="subunit">
    <text evidence="6">Homodimer.</text>
</comment>
<evidence type="ECO:0000256" key="4">
    <source>
        <dbReference type="ARBA" id="ARBA00022833"/>
    </source>
</evidence>
<evidence type="ECO:0000256" key="3">
    <source>
        <dbReference type="ARBA" id="ARBA00022801"/>
    </source>
</evidence>
<dbReference type="Proteomes" id="UP000009296">
    <property type="component" value="Chromosome"/>
</dbReference>
<evidence type="ECO:0000313" key="7">
    <source>
        <dbReference type="EMBL" id="AEH07362.1"/>
    </source>
</evidence>
<dbReference type="GO" id="GO:0009231">
    <property type="term" value="P:riboflavin biosynthetic process"/>
    <property type="evidence" value="ECO:0007669"/>
    <property type="project" value="UniProtKB-UniRule"/>
</dbReference>
<evidence type="ECO:0000256" key="1">
    <source>
        <dbReference type="ARBA" id="ARBA00001947"/>
    </source>
</evidence>
<organism evidence="7 8">
    <name type="scientific">Methanothermococcus okinawensis (strain DSM 14208 / JCM 11175 / IH1)</name>
    <dbReference type="NCBI Taxonomy" id="647113"/>
    <lineage>
        <taxon>Archaea</taxon>
        <taxon>Methanobacteriati</taxon>
        <taxon>Methanobacteriota</taxon>
        <taxon>Methanomada group</taxon>
        <taxon>Methanococci</taxon>
        <taxon>Methanococcales</taxon>
        <taxon>Methanococcaceae</taxon>
        <taxon>Methanothermococcus</taxon>
    </lineage>
</organism>
<dbReference type="InterPro" id="IPR003785">
    <property type="entry name" value="Creatininase/forma_Hydrolase"/>
</dbReference>
<feature type="binding site" evidence="6">
    <location>
        <position position="39"/>
    </location>
    <ligand>
        <name>Fe cation</name>
        <dbReference type="ChEBI" id="CHEBI:24875"/>
        <label>2</label>
    </ligand>
</feature>
<dbReference type="EMBL" id="CP002792">
    <property type="protein sequence ID" value="AEH07362.1"/>
    <property type="molecule type" value="Genomic_DNA"/>
</dbReference>
<dbReference type="STRING" id="647113.Metok_1397"/>
<dbReference type="UniPathway" id="UPA00071"/>
<dbReference type="PANTHER" id="PTHR35005:SF1">
    <property type="entry name" value="2-AMINO-5-FORMYLAMINO-6-RIBOSYLAMINOPYRIMIDIN-4(3H)-ONE 5'-MONOPHOSPHATE DEFORMYLASE"/>
    <property type="match status" value="1"/>
</dbReference>